<evidence type="ECO:0000313" key="3">
    <source>
        <dbReference type="EMBL" id="OOM77955.1"/>
    </source>
</evidence>
<dbReference type="InterPro" id="IPR001451">
    <property type="entry name" value="Hexapep"/>
</dbReference>
<reference evidence="3 4" key="1">
    <citation type="submission" date="2016-05" db="EMBL/GenBank/DDBJ databases">
        <title>Microbial solvent formation.</title>
        <authorList>
            <person name="Poehlein A."/>
            <person name="Montoya Solano J.D."/>
            <person name="Flitsch S."/>
            <person name="Krabben P."/>
            <person name="Duerre P."/>
            <person name="Daniel R."/>
        </authorList>
    </citation>
    <scope>NUCLEOTIDE SEQUENCE [LARGE SCALE GENOMIC DNA]</scope>
    <source>
        <strain evidence="3 4">DSM 2619</strain>
    </source>
</reference>
<keyword evidence="1 3" id="KW-0808">Transferase</keyword>
<dbReference type="InterPro" id="IPR011004">
    <property type="entry name" value="Trimer_LpxA-like_sf"/>
</dbReference>
<organism evidence="3 4">
    <name type="scientific">Clostridium puniceum</name>
    <dbReference type="NCBI Taxonomy" id="29367"/>
    <lineage>
        <taxon>Bacteria</taxon>
        <taxon>Bacillati</taxon>
        <taxon>Bacillota</taxon>
        <taxon>Clostridia</taxon>
        <taxon>Eubacteriales</taxon>
        <taxon>Clostridiaceae</taxon>
        <taxon>Clostridium</taxon>
    </lineage>
</organism>
<protein>
    <submittedName>
        <fullName evidence="3">Putative acetyltransferase</fullName>
        <ecNumber evidence="3">2.3.1.-</ecNumber>
    </submittedName>
</protein>
<keyword evidence="4" id="KW-1185">Reference proteome</keyword>
<sequence length="346" mass="39449">MTHPAVICRISSHQFCYCQVVETATPFFIAICVVSGSGKMEVKMEKCSLEKFLEICEVRDKKSKIILFGASEYGKLVDKILSDFRIEINNFADNNMKKNGKIFCGKKIISIKEINKNDIVLITSSYYNEIDYQLKGNDINNVYYVHNMYNMHNHTRDFIKVYEQYVEIGEKSILSKDFKMNYNSLSNEKHFILGSNSLLFCSLVFQKDSGLIEVGNRSYIANNTKLICVNKIKIGNDVLISWDCTIYDNDSHSVKWEERKYDVINMINDYEKYGYINENKDWSNVTSKPIIIEDKVWIGFGVTILKGVTIGEGAIIAAKSLVTKDVPPYSVVAGNPATIVKVLDDN</sequence>
<dbReference type="SUPFAM" id="SSF51161">
    <property type="entry name" value="Trimeric LpxA-like enzymes"/>
    <property type="match status" value="1"/>
</dbReference>
<dbReference type="EC" id="2.3.1.-" evidence="3"/>
<dbReference type="CDD" id="cd04647">
    <property type="entry name" value="LbH_MAT_like"/>
    <property type="match status" value="1"/>
</dbReference>
<dbReference type="Proteomes" id="UP000190890">
    <property type="component" value="Unassembled WGS sequence"/>
</dbReference>
<proteinExistence type="predicted"/>
<dbReference type="SUPFAM" id="SSF53335">
    <property type="entry name" value="S-adenosyl-L-methionine-dependent methyltransferases"/>
    <property type="match status" value="1"/>
</dbReference>
<name>A0A1S8TKJ6_9CLOT</name>
<accession>A0A1S8TKJ6</accession>
<dbReference type="InterPro" id="IPR051159">
    <property type="entry name" value="Hexapeptide_acetyltransf"/>
</dbReference>
<evidence type="ECO:0000256" key="2">
    <source>
        <dbReference type="ARBA" id="ARBA00022737"/>
    </source>
</evidence>
<dbReference type="PANTHER" id="PTHR23416">
    <property type="entry name" value="SIALIC ACID SYNTHASE-RELATED"/>
    <property type="match status" value="1"/>
</dbReference>
<dbReference type="AlphaFoldDB" id="A0A1S8TKJ6"/>
<dbReference type="PANTHER" id="PTHR23416:SF78">
    <property type="entry name" value="LIPOPOLYSACCHARIDE BIOSYNTHESIS O-ACETYL TRANSFERASE WBBJ-RELATED"/>
    <property type="match status" value="1"/>
</dbReference>
<dbReference type="STRING" id="29367.CLPUN_21280"/>
<dbReference type="OrthoDB" id="9801697at2"/>
<evidence type="ECO:0000256" key="1">
    <source>
        <dbReference type="ARBA" id="ARBA00022679"/>
    </source>
</evidence>
<dbReference type="PROSITE" id="PS00101">
    <property type="entry name" value="HEXAPEP_TRANSFERASES"/>
    <property type="match status" value="1"/>
</dbReference>
<comment type="caution">
    <text evidence="3">The sequence shown here is derived from an EMBL/GenBank/DDBJ whole genome shotgun (WGS) entry which is preliminary data.</text>
</comment>
<dbReference type="Pfam" id="PF00132">
    <property type="entry name" value="Hexapep"/>
    <property type="match status" value="1"/>
</dbReference>
<gene>
    <name evidence="3" type="ORF">CLPUN_21280</name>
</gene>
<dbReference type="Gene3D" id="2.160.10.10">
    <property type="entry name" value="Hexapeptide repeat proteins"/>
    <property type="match status" value="1"/>
</dbReference>
<dbReference type="GO" id="GO:0016746">
    <property type="term" value="F:acyltransferase activity"/>
    <property type="evidence" value="ECO:0007669"/>
    <property type="project" value="UniProtKB-KW"/>
</dbReference>
<dbReference type="EMBL" id="LZZM01000138">
    <property type="protein sequence ID" value="OOM77955.1"/>
    <property type="molecule type" value="Genomic_DNA"/>
</dbReference>
<evidence type="ECO:0000313" key="4">
    <source>
        <dbReference type="Proteomes" id="UP000190890"/>
    </source>
</evidence>
<dbReference type="InterPro" id="IPR018357">
    <property type="entry name" value="Hexapep_transf_CS"/>
</dbReference>
<keyword evidence="3" id="KW-0012">Acyltransferase</keyword>
<keyword evidence="2" id="KW-0677">Repeat</keyword>
<dbReference type="InterPro" id="IPR029063">
    <property type="entry name" value="SAM-dependent_MTases_sf"/>
</dbReference>